<proteinExistence type="predicted"/>
<dbReference type="InterPro" id="IPR027271">
    <property type="entry name" value="Acetolactate_synth/TF_NikR_C"/>
</dbReference>
<dbReference type="NCBIfam" id="TIGR03959">
    <property type="entry name" value="hyd_TM1266"/>
    <property type="match status" value="1"/>
</dbReference>
<reference evidence="1 2" key="1">
    <citation type="submission" date="2019-03" db="EMBL/GenBank/DDBJ databases">
        <title>Genomic Encyclopedia of Type Strains, Phase IV (KMG-IV): sequencing the most valuable type-strain genomes for metagenomic binning, comparative biology and taxonomic classification.</title>
        <authorList>
            <person name="Goeker M."/>
        </authorList>
    </citation>
    <scope>NUCLEOTIDE SEQUENCE [LARGE SCALE GENOMIC DNA]</scope>
    <source>
        <strain evidence="1 2">DSM 29489</strain>
    </source>
</reference>
<evidence type="ECO:0000313" key="1">
    <source>
        <dbReference type="EMBL" id="TCS82177.1"/>
    </source>
</evidence>
<organism evidence="1 2">
    <name type="scientific">Muricomes intestini</name>
    <dbReference type="NCBI Taxonomy" id="1796634"/>
    <lineage>
        <taxon>Bacteria</taxon>
        <taxon>Bacillati</taxon>
        <taxon>Bacillota</taxon>
        <taxon>Clostridia</taxon>
        <taxon>Lachnospirales</taxon>
        <taxon>Lachnospiraceae</taxon>
        <taxon>Muricomes</taxon>
    </lineage>
</organism>
<dbReference type="Proteomes" id="UP000295726">
    <property type="component" value="Unassembled WGS sequence"/>
</dbReference>
<keyword evidence="2" id="KW-1185">Reference proteome</keyword>
<accession>A0A4R3KFT9</accession>
<dbReference type="Pfam" id="PF21699">
    <property type="entry name" value="TM1266-like"/>
    <property type="match status" value="1"/>
</dbReference>
<evidence type="ECO:0000313" key="2">
    <source>
        <dbReference type="Proteomes" id="UP000295726"/>
    </source>
</evidence>
<dbReference type="Gene3D" id="3.30.70.1150">
    <property type="entry name" value="ACT-like. Chain A, domain 2"/>
    <property type="match status" value="1"/>
</dbReference>
<sequence length="86" mass="9286">MDIVKDSRIALIGIILSNTDHVEELNHLLSKYGQYIVGRMGIPYREKSISIISIAIDAPGDVISALSGKLGMLPGVSTKTVYAKTK</sequence>
<dbReference type="EMBL" id="SLZZ01000002">
    <property type="protein sequence ID" value="TCS82177.1"/>
    <property type="molecule type" value="Genomic_DNA"/>
</dbReference>
<dbReference type="AlphaFoldDB" id="A0A4R3KFT9"/>
<protein>
    <submittedName>
        <fullName evidence="1">Putative iron-only hydrogenase system regulator</fullName>
    </submittedName>
</protein>
<dbReference type="OrthoDB" id="9796135at2"/>
<comment type="caution">
    <text evidence="1">The sequence shown here is derived from an EMBL/GenBank/DDBJ whole genome shotgun (WGS) entry which is preliminary data.</text>
</comment>
<gene>
    <name evidence="1" type="ORF">EDD59_10240</name>
</gene>
<name>A0A4R3KFT9_9FIRM</name>
<dbReference type="SUPFAM" id="SSF55021">
    <property type="entry name" value="ACT-like"/>
    <property type="match status" value="1"/>
</dbReference>
<dbReference type="RefSeq" id="WP_132378298.1">
    <property type="nucleotide sequence ID" value="NZ_DAIPCY010000060.1"/>
</dbReference>
<dbReference type="InterPro" id="IPR023860">
    <property type="entry name" value="FeFe-hyd_TM1266"/>
</dbReference>
<dbReference type="InterPro" id="IPR045865">
    <property type="entry name" value="ACT-like_dom_sf"/>
</dbReference>